<dbReference type="EMBL" id="JAAALK010000284">
    <property type="protein sequence ID" value="KAG8067697.1"/>
    <property type="molecule type" value="Genomic_DNA"/>
</dbReference>
<dbReference type="PANTHER" id="PTHR31087">
    <property type="match status" value="1"/>
</dbReference>
<evidence type="ECO:0000313" key="2">
    <source>
        <dbReference type="Proteomes" id="UP000729402"/>
    </source>
</evidence>
<accession>A0A8J5VDI9</accession>
<dbReference type="Pfam" id="PF04525">
    <property type="entry name" value="LOR"/>
    <property type="match status" value="1"/>
</dbReference>
<evidence type="ECO:0000313" key="1">
    <source>
        <dbReference type="EMBL" id="KAG8067697.1"/>
    </source>
</evidence>
<dbReference type="OrthoDB" id="97518at2759"/>
<proteinExistence type="predicted"/>
<dbReference type="InterPro" id="IPR007612">
    <property type="entry name" value="LOR"/>
</dbReference>
<organism evidence="1 2">
    <name type="scientific">Zizania palustris</name>
    <name type="common">Northern wild rice</name>
    <dbReference type="NCBI Taxonomy" id="103762"/>
    <lineage>
        <taxon>Eukaryota</taxon>
        <taxon>Viridiplantae</taxon>
        <taxon>Streptophyta</taxon>
        <taxon>Embryophyta</taxon>
        <taxon>Tracheophyta</taxon>
        <taxon>Spermatophyta</taxon>
        <taxon>Magnoliopsida</taxon>
        <taxon>Liliopsida</taxon>
        <taxon>Poales</taxon>
        <taxon>Poaceae</taxon>
        <taxon>BOP clade</taxon>
        <taxon>Oryzoideae</taxon>
        <taxon>Oryzeae</taxon>
        <taxon>Zizaniinae</taxon>
        <taxon>Zizania</taxon>
    </lineage>
</organism>
<dbReference type="PANTHER" id="PTHR31087:SF160">
    <property type="entry name" value="PROTEIN LURP-ONE-RELATED 1-RELATED"/>
    <property type="match status" value="1"/>
</dbReference>
<sequence>MNRQHGWEAFRGESFAAADVVGGGGGLAFTVEQDKRFQVNATMKLFLATNTARQECDYRIEGSFMSRSLKVYRRGSNSSQVVAEVMVKESPGVRIKGKSYVISVDRDEDLTLLMVLLAIRHEKFRIRRMNLYTMGLSHLVNSFTGLFF</sequence>
<keyword evidence="2" id="KW-1185">Reference proteome</keyword>
<reference evidence="1" key="1">
    <citation type="journal article" date="2021" name="bioRxiv">
        <title>Whole Genome Assembly and Annotation of Northern Wild Rice, Zizania palustris L., Supports a Whole Genome Duplication in the Zizania Genus.</title>
        <authorList>
            <person name="Haas M."/>
            <person name="Kono T."/>
            <person name="Macchietto M."/>
            <person name="Millas R."/>
            <person name="McGilp L."/>
            <person name="Shao M."/>
            <person name="Duquette J."/>
            <person name="Hirsch C.N."/>
            <person name="Kimball J."/>
        </authorList>
    </citation>
    <scope>NUCLEOTIDE SEQUENCE</scope>
    <source>
        <tissue evidence="1">Fresh leaf tissue</tissue>
    </source>
</reference>
<name>A0A8J5VDI9_ZIZPA</name>
<gene>
    <name evidence="1" type="ORF">GUJ93_ZPchr0005g14401</name>
</gene>
<protein>
    <submittedName>
        <fullName evidence="1">Uncharacterized protein</fullName>
    </submittedName>
</protein>
<dbReference type="AlphaFoldDB" id="A0A8J5VDI9"/>
<reference evidence="1" key="2">
    <citation type="submission" date="2021-02" db="EMBL/GenBank/DDBJ databases">
        <authorList>
            <person name="Kimball J.A."/>
            <person name="Haas M.W."/>
            <person name="Macchietto M."/>
            <person name="Kono T."/>
            <person name="Duquette J."/>
            <person name="Shao M."/>
        </authorList>
    </citation>
    <scope>NUCLEOTIDE SEQUENCE</scope>
    <source>
        <tissue evidence="1">Fresh leaf tissue</tissue>
    </source>
</reference>
<dbReference type="Proteomes" id="UP000729402">
    <property type="component" value="Unassembled WGS sequence"/>
</dbReference>
<comment type="caution">
    <text evidence="1">The sequence shown here is derived from an EMBL/GenBank/DDBJ whole genome shotgun (WGS) entry which is preliminary data.</text>
</comment>